<proteinExistence type="predicted"/>
<reference evidence="1 2" key="1">
    <citation type="journal article" date="2019" name="Int. J. Syst. Evol. Microbiol.">
        <title>The Global Catalogue of Microorganisms (GCM) 10K type strain sequencing project: providing services to taxonomists for standard genome sequencing and annotation.</title>
        <authorList>
            <consortium name="The Broad Institute Genomics Platform"/>
            <consortium name="The Broad Institute Genome Sequencing Center for Infectious Disease"/>
            <person name="Wu L."/>
            <person name="Ma J."/>
        </authorList>
    </citation>
    <scope>NUCLEOTIDE SEQUENCE [LARGE SCALE GENOMIC DNA]</scope>
    <source>
        <strain evidence="1 2">JCM 1417</strain>
    </source>
</reference>
<comment type="caution">
    <text evidence="1">The sequence shown here is derived from an EMBL/GenBank/DDBJ whole genome shotgun (WGS) entry which is preliminary data.</text>
</comment>
<organism evidence="1 2">
    <name type="scientific">Clostridium subterminale</name>
    <dbReference type="NCBI Taxonomy" id="1550"/>
    <lineage>
        <taxon>Bacteria</taxon>
        <taxon>Bacillati</taxon>
        <taxon>Bacillota</taxon>
        <taxon>Clostridia</taxon>
        <taxon>Eubacteriales</taxon>
        <taxon>Clostridiaceae</taxon>
        <taxon>Clostridium</taxon>
    </lineage>
</organism>
<dbReference type="Proteomes" id="UP001501047">
    <property type="component" value="Unassembled WGS sequence"/>
</dbReference>
<accession>A0ABN1KGQ7</accession>
<sequence length="51" mass="6047">MRLLGVLGILILSMYLLSKIRPQKTNSYDLDPDNNFAKYQIQRDRNQQNHL</sequence>
<dbReference type="EMBL" id="BAAACI010000001">
    <property type="protein sequence ID" value="GAA0765796.1"/>
    <property type="molecule type" value="Genomic_DNA"/>
</dbReference>
<name>A0ABN1KGQ7_CLOSU</name>
<gene>
    <name evidence="1" type="ORF">GCM10008908_02770</name>
</gene>
<evidence type="ECO:0000313" key="2">
    <source>
        <dbReference type="Proteomes" id="UP001501047"/>
    </source>
</evidence>
<evidence type="ECO:0000313" key="1">
    <source>
        <dbReference type="EMBL" id="GAA0765796.1"/>
    </source>
</evidence>
<dbReference type="RefSeq" id="WP_343822929.1">
    <property type="nucleotide sequence ID" value="NZ_BAAACI010000001.1"/>
</dbReference>
<protein>
    <submittedName>
        <fullName evidence="1">Uncharacterized protein</fullName>
    </submittedName>
</protein>
<keyword evidence="2" id="KW-1185">Reference proteome</keyword>